<proteinExistence type="predicted"/>
<feature type="domain" description="F-box" evidence="1">
    <location>
        <begin position="25"/>
        <end position="91"/>
    </location>
</feature>
<dbReference type="STRING" id="154538.A0A1M2W0X8"/>
<evidence type="ECO:0000313" key="3">
    <source>
        <dbReference type="Proteomes" id="UP000184267"/>
    </source>
</evidence>
<dbReference type="Proteomes" id="UP000184267">
    <property type="component" value="Unassembled WGS sequence"/>
</dbReference>
<evidence type="ECO:0000313" key="2">
    <source>
        <dbReference type="EMBL" id="OJT13517.1"/>
    </source>
</evidence>
<reference evidence="2 3" key="1">
    <citation type="submission" date="2016-10" db="EMBL/GenBank/DDBJ databases">
        <title>Genome sequence of the basidiomycete white-rot fungus Trametes pubescens.</title>
        <authorList>
            <person name="Makela M.R."/>
            <person name="Granchi Z."/>
            <person name="Peng M."/>
            <person name="De Vries R.P."/>
            <person name="Grigoriev I."/>
            <person name="Riley R."/>
            <person name="Hilden K."/>
        </authorList>
    </citation>
    <scope>NUCLEOTIDE SEQUENCE [LARGE SCALE GENOMIC DNA]</scope>
    <source>
        <strain evidence="2 3">FBCC735</strain>
    </source>
</reference>
<dbReference type="Gene3D" id="1.20.1280.50">
    <property type="match status" value="1"/>
</dbReference>
<keyword evidence="3" id="KW-1185">Reference proteome</keyword>
<dbReference type="Pfam" id="PF12937">
    <property type="entry name" value="F-box-like"/>
    <property type="match status" value="1"/>
</dbReference>
<dbReference type="Gene3D" id="3.80.10.10">
    <property type="entry name" value="Ribonuclease Inhibitor"/>
    <property type="match status" value="1"/>
</dbReference>
<evidence type="ECO:0000259" key="1">
    <source>
        <dbReference type="PROSITE" id="PS50181"/>
    </source>
</evidence>
<dbReference type="PROSITE" id="PS50181">
    <property type="entry name" value="FBOX"/>
    <property type="match status" value="1"/>
</dbReference>
<dbReference type="EMBL" id="MNAD01000399">
    <property type="protein sequence ID" value="OJT13517.1"/>
    <property type="molecule type" value="Genomic_DNA"/>
</dbReference>
<dbReference type="OMA" id="QHLECRD"/>
<dbReference type="InterPro" id="IPR001810">
    <property type="entry name" value="F-box_dom"/>
</dbReference>
<accession>A0A1M2W0X8</accession>
<dbReference type="CDD" id="cd09917">
    <property type="entry name" value="F-box_SF"/>
    <property type="match status" value="1"/>
</dbReference>
<name>A0A1M2W0X8_TRAPU</name>
<comment type="caution">
    <text evidence="2">The sequence shown here is derived from an EMBL/GenBank/DDBJ whole genome shotgun (WGS) entry which is preliminary data.</text>
</comment>
<sequence>MATISPERTQFALELLSRAALWNADLPIHSLPAEVLLHIFEQLAPALLPDKPPSQFLPYDEEAPRPWARLMLVCRHWCALIRNRARFWSDITIATNTRWFDLALSRLGTAPMRLQLTPDCDLAAVLPMLAVHAGRVEKLTLEGAVSDEDAPCLEAFLSRPLPVLTSLAITMESTAQRQARAVGHSCAGLERLELTRAPLPWTKPVLANLEILSLTECCLSTPTLPFPDFLDVLEHGQRLRYLYLNNFLSAALDPQSSAPCERVVTLPRLQHLECRDIPADIARLTAHLHTPAISYLELLGSCTDDGDVPPSVHASLLPPSPPAQFPALQRVTSAYLDVSGGQTGLHVTHPPCGISMEMYLFNLALSSQAEQQLWFERELLRLPTHLGPALTALELRGVLAGSAQAPWDRVLDAFPALQTLVVCEYTSRRLPRAMLRSLQSAVRCRALTHLRIDGWEWRGGAFRRVLECLRARAARGAARLAYFGAYADADGWEEGMRPVLEKYRTLFLGVVDVFVLDGVFDADVV</sequence>
<dbReference type="AlphaFoldDB" id="A0A1M2W0X8"/>
<dbReference type="SUPFAM" id="SSF52047">
    <property type="entry name" value="RNI-like"/>
    <property type="match status" value="1"/>
</dbReference>
<dbReference type="OrthoDB" id="2753427at2759"/>
<gene>
    <name evidence="2" type="ORF">TRAPUB_9939</name>
</gene>
<protein>
    <recommendedName>
        <fullName evidence="1">F-box domain-containing protein</fullName>
    </recommendedName>
</protein>
<organism evidence="2 3">
    <name type="scientific">Trametes pubescens</name>
    <name type="common">White-rot fungus</name>
    <dbReference type="NCBI Taxonomy" id="154538"/>
    <lineage>
        <taxon>Eukaryota</taxon>
        <taxon>Fungi</taxon>
        <taxon>Dikarya</taxon>
        <taxon>Basidiomycota</taxon>
        <taxon>Agaricomycotina</taxon>
        <taxon>Agaricomycetes</taxon>
        <taxon>Polyporales</taxon>
        <taxon>Polyporaceae</taxon>
        <taxon>Trametes</taxon>
    </lineage>
</organism>
<dbReference type="InterPro" id="IPR032675">
    <property type="entry name" value="LRR_dom_sf"/>
</dbReference>